<keyword evidence="3" id="KW-1185">Reference proteome</keyword>
<evidence type="ECO:0000313" key="3">
    <source>
        <dbReference type="Proteomes" id="UP000248616"/>
    </source>
</evidence>
<comment type="caution">
    <text evidence="2">The sequence shown here is derived from an EMBL/GenBank/DDBJ whole genome shotgun (WGS) entry which is preliminary data.</text>
</comment>
<dbReference type="InterPro" id="IPR029069">
    <property type="entry name" value="HotDog_dom_sf"/>
</dbReference>
<name>A0A2W7C068_9HYPH</name>
<dbReference type="OrthoDB" id="7183822at2"/>
<dbReference type="Pfam" id="PF13452">
    <property type="entry name" value="FAS1_DH_region"/>
    <property type="match status" value="1"/>
</dbReference>
<dbReference type="InterPro" id="IPR052741">
    <property type="entry name" value="Mitochondrial_HTD2"/>
</dbReference>
<evidence type="ECO:0000259" key="1">
    <source>
        <dbReference type="Pfam" id="PF13452"/>
    </source>
</evidence>
<dbReference type="InterPro" id="IPR039569">
    <property type="entry name" value="FAS1-like_DH_region"/>
</dbReference>
<dbReference type="Proteomes" id="UP000248616">
    <property type="component" value="Unassembled WGS sequence"/>
</dbReference>
<dbReference type="AlphaFoldDB" id="A0A2W7C068"/>
<gene>
    <name evidence="2" type="ORF">B5V02_23865</name>
</gene>
<dbReference type="PANTHER" id="PTHR28152:SF1">
    <property type="entry name" value="HYDROXYACYL-THIOESTER DEHYDRATASE TYPE 2, MITOCHONDRIAL"/>
    <property type="match status" value="1"/>
</dbReference>
<dbReference type="GO" id="GO:0019171">
    <property type="term" value="F:(3R)-hydroxyacyl-[acyl-carrier-protein] dehydratase activity"/>
    <property type="evidence" value="ECO:0007669"/>
    <property type="project" value="TreeGrafter"/>
</dbReference>
<dbReference type="PANTHER" id="PTHR28152">
    <property type="entry name" value="HYDROXYACYL-THIOESTER DEHYDRATASE TYPE 2, MITOCHONDRIAL"/>
    <property type="match status" value="1"/>
</dbReference>
<evidence type="ECO:0000313" key="2">
    <source>
        <dbReference type="EMBL" id="PZV36234.1"/>
    </source>
</evidence>
<feature type="domain" description="FAS1-like dehydratase" evidence="1">
    <location>
        <begin position="12"/>
        <end position="140"/>
    </location>
</feature>
<dbReference type="RefSeq" id="WP_111546558.1">
    <property type="nucleotide sequence ID" value="NZ_MZXV01000051.1"/>
</dbReference>
<organism evidence="2 3">
    <name type="scientific">Mesorhizobium kowhaii</name>
    <dbReference type="NCBI Taxonomy" id="1300272"/>
    <lineage>
        <taxon>Bacteria</taxon>
        <taxon>Pseudomonadati</taxon>
        <taxon>Pseudomonadota</taxon>
        <taxon>Alphaproteobacteria</taxon>
        <taxon>Hyphomicrobiales</taxon>
        <taxon>Phyllobacteriaceae</taxon>
        <taxon>Mesorhizobium</taxon>
    </lineage>
</organism>
<accession>A0A2W7C068</accession>
<dbReference type="Gene3D" id="3.10.129.10">
    <property type="entry name" value="Hotdog Thioesterase"/>
    <property type="match status" value="2"/>
</dbReference>
<proteinExistence type="predicted"/>
<sequence>MSLDTSTTLQEWIGRTHEVEDIVTPRLLASFAATLGDYAVQTTNGAAPPGLHWCLTPDIADMRELGPDGHPAKGGFLPPVPLPRRMWAASDVRFMAPIRSGDGIRRRSKLTAIEEKQGRIGPLTFVTVRHDIANDAGPVIEEDQTIVYRPAEAAAASPALPASPTLAASHERAVDVDSVLLFRYSALTFNGHRIHYDAPYATTVEGYPGLVIHGPLQATLLLNFATSIVGQSPRRFSFRGVHPAIGPQRLLLSATSPGNDGMALEVRSAAGHVTVKATAQW</sequence>
<dbReference type="SUPFAM" id="SSF54637">
    <property type="entry name" value="Thioesterase/thiol ester dehydrase-isomerase"/>
    <property type="match status" value="2"/>
</dbReference>
<dbReference type="EMBL" id="MZXV01000051">
    <property type="protein sequence ID" value="PZV36234.1"/>
    <property type="molecule type" value="Genomic_DNA"/>
</dbReference>
<protein>
    <recommendedName>
        <fullName evidence="1">FAS1-like dehydratase domain-containing protein</fullName>
    </recommendedName>
</protein>
<reference evidence="3" key="1">
    <citation type="submission" date="2017-03" db="EMBL/GenBank/DDBJ databases">
        <authorList>
            <person name="Safronova V.I."/>
            <person name="Sazanova A.L."/>
            <person name="Chirak E.R."/>
        </authorList>
    </citation>
    <scope>NUCLEOTIDE SEQUENCE [LARGE SCALE GENOMIC DNA]</scope>
    <source>
        <strain evidence="3">Ach-343</strain>
    </source>
</reference>